<organism evidence="7 8">
    <name type="scientific">Cyberlindnera jadinii (strain ATCC 18201 / CBS 1600 / BCRC 20928 / JCM 3617 / NBRC 0987 / NRRL Y-1542)</name>
    <name type="common">Torula yeast</name>
    <name type="synonym">Candida utilis</name>
    <dbReference type="NCBI Taxonomy" id="983966"/>
    <lineage>
        <taxon>Eukaryota</taxon>
        <taxon>Fungi</taxon>
        <taxon>Dikarya</taxon>
        <taxon>Ascomycota</taxon>
        <taxon>Saccharomycotina</taxon>
        <taxon>Saccharomycetes</taxon>
        <taxon>Phaffomycetales</taxon>
        <taxon>Phaffomycetaceae</taxon>
        <taxon>Cyberlindnera</taxon>
    </lineage>
</organism>
<comment type="similarity">
    <text evidence="6">Belongs to the Mrp/NBP35 ATP-binding proteins family.</text>
</comment>
<evidence type="ECO:0000256" key="5">
    <source>
        <dbReference type="ARBA" id="ARBA00023014"/>
    </source>
</evidence>
<evidence type="ECO:0000256" key="6">
    <source>
        <dbReference type="ARBA" id="ARBA00024036"/>
    </source>
</evidence>
<evidence type="ECO:0000256" key="2">
    <source>
        <dbReference type="ARBA" id="ARBA00022741"/>
    </source>
</evidence>
<dbReference type="GO" id="GO:0051539">
    <property type="term" value="F:4 iron, 4 sulfur cluster binding"/>
    <property type="evidence" value="ECO:0007669"/>
    <property type="project" value="TreeGrafter"/>
</dbReference>
<dbReference type="Proteomes" id="UP000038830">
    <property type="component" value="Unassembled WGS sequence"/>
</dbReference>
<keyword evidence="4" id="KW-0408">Iron</keyword>
<dbReference type="AlphaFoldDB" id="A0A0H5C5V6"/>
<dbReference type="EMBL" id="CDQK01000004">
    <property type="protein sequence ID" value="CEP23187.1"/>
    <property type="molecule type" value="Genomic_DNA"/>
</dbReference>
<dbReference type="InterPro" id="IPR019591">
    <property type="entry name" value="Mrp/NBP35_ATP-bd"/>
</dbReference>
<reference evidence="8" key="1">
    <citation type="journal article" date="2015" name="J. Biotechnol.">
        <title>The structure of the Cyberlindnera jadinii genome and its relation to Candida utilis analyzed by the occurrence of single nucleotide polymorphisms.</title>
        <authorList>
            <person name="Rupp O."/>
            <person name="Brinkrolf K."/>
            <person name="Buerth C."/>
            <person name="Kunigo M."/>
            <person name="Schneider J."/>
            <person name="Jaenicke S."/>
            <person name="Goesmann A."/>
            <person name="Puehler A."/>
            <person name="Jaeger K.-E."/>
            <person name="Ernst J.F."/>
        </authorList>
    </citation>
    <scope>NUCLEOTIDE SEQUENCE [LARGE SCALE GENOMIC DNA]</scope>
    <source>
        <strain evidence="8">ATCC 18201 / CBS 1600 / BCRC 20928 / JCM 3617 / NBRC 0987 / NRRL Y-1542</strain>
    </source>
</reference>
<dbReference type="PROSITE" id="PS01215">
    <property type="entry name" value="MRP"/>
    <property type="match status" value="1"/>
</dbReference>
<evidence type="ECO:0000313" key="7">
    <source>
        <dbReference type="EMBL" id="CEP23187.1"/>
    </source>
</evidence>
<keyword evidence="5" id="KW-0411">Iron-sulfur</keyword>
<sequence length="283" mass="30738">MLRLSRCFTTYRALGGHENPLSSGLPVRQRIPGVGKVLLVSSGKGGVGKSTMSVNLALAMSQLGQRVGILDADVFGPSLPTLVNLSGEPRINSKGQLIPLVNYGVQTMSMGYLIKQDNPVVWRGLMVMKAMQQLLFEVAWENVDVLVVDMPPGTGDTQLSIGQQVKIDGSIIVSTPQDIALIDAVKGVSMFEKMRIPILGLVQNMAYYHCPNCHHEDHIFGPVDGAIKMAEKKGLHTLGSIPLNSEICAQSDKGKPIVLNKEHTQVSKPYFDISEEVLQLLKL</sequence>
<evidence type="ECO:0000256" key="1">
    <source>
        <dbReference type="ARBA" id="ARBA00022723"/>
    </source>
</evidence>
<dbReference type="GO" id="GO:0046872">
    <property type="term" value="F:metal ion binding"/>
    <property type="evidence" value="ECO:0007669"/>
    <property type="project" value="UniProtKB-KW"/>
</dbReference>
<dbReference type="InterPro" id="IPR027417">
    <property type="entry name" value="P-loop_NTPase"/>
</dbReference>
<keyword evidence="2" id="KW-0547">Nucleotide-binding</keyword>
<dbReference type="SUPFAM" id="SSF52540">
    <property type="entry name" value="P-loop containing nucleoside triphosphate hydrolases"/>
    <property type="match status" value="1"/>
</dbReference>
<protein>
    <recommendedName>
        <fullName evidence="9">P-loop containing nucleoside triphosphate hydrolase protein</fullName>
    </recommendedName>
</protein>
<gene>
    <name evidence="7" type="ORF">BN1211_3716</name>
</gene>
<dbReference type="GO" id="GO:0005739">
    <property type="term" value="C:mitochondrion"/>
    <property type="evidence" value="ECO:0007669"/>
    <property type="project" value="TreeGrafter"/>
</dbReference>
<keyword evidence="3" id="KW-0067">ATP-binding</keyword>
<dbReference type="FunFam" id="3.40.50.300:FF:001278">
    <property type="entry name" value="Iron-sulfur cluster carrier protein"/>
    <property type="match status" value="1"/>
</dbReference>
<dbReference type="GO" id="GO:0032981">
    <property type="term" value="P:mitochondrial respiratory chain complex I assembly"/>
    <property type="evidence" value="ECO:0007669"/>
    <property type="project" value="TreeGrafter"/>
</dbReference>
<dbReference type="CDD" id="cd02037">
    <property type="entry name" value="Mrp_NBP35"/>
    <property type="match status" value="1"/>
</dbReference>
<keyword evidence="1" id="KW-0479">Metal-binding</keyword>
<dbReference type="GO" id="GO:0016226">
    <property type="term" value="P:iron-sulfur cluster assembly"/>
    <property type="evidence" value="ECO:0007669"/>
    <property type="project" value="InterPro"/>
</dbReference>
<evidence type="ECO:0000313" key="8">
    <source>
        <dbReference type="Proteomes" id="UP000038830"/>
    </source>
</evidence>
<evidence type="ECO:0000256" key="4">
    <source>
        <dbReference type="ARBA" id="ARBA00023004"/>
    </source>
</evidence>
<dbReference type="InterPro" id="IPR033756">
    <property type="entry name" value="YlxH/NBP35"/>
</dbReference>
<dbReference type="PANTHER" id="PTHR42961:SF2">
    <property type="entry name" value="IRON-SULFUR PROTEIN NUBPL"/>
    <property type="match status" value="1"/>
</dbReference>
<dbReference type="InterPro" id="IPR000808">
    <property type="entry name" value="Mrp-like_CS"/>
</dbReference>
<dbReference type="GO" id="GO:0140663">
    <property type="term" value="F:ATP-dependent FeS chaperone activity"/>
    <property type="evidence" value="ECO:0007669"/>
    <property type="project" value="InterPro"/>
</dbReference>
<evidence type="ECO:0000256" key="3">
    <source>
        <dbReference type="ARBA" id="ARBA00022840"/>
    </source>
</evidence>
<dbReference type="Gene3D" id="3.40.50.300">
    <property type="entry name" value="P-loop containing nucleotide triphosphate hydrolases"/>
    <property type="match status" value="1"/>
</dbReference>
<evidence type="ECO:0008006" key="9">
    <source>
        <dbReference type="Google" id="ProtNLM"/>
    </source>
</evidence>
<dbReference type="HAMAP" id="MF_02040">
    <property type="entry name" value="Mrp_NBP35"/>
    <property type="match status" value="1"/>
</dbReference>
<dbReference type="Pfam" id="PF10609">
    <property type="entry name" value="ParA"/>
    <property type="match status" value="1"/>
</dbReference>
<proteinExistence type="inferred from homology"/>
<name>A0A0H5C5V6_CYBJN</name>
<accession>A0A0H5C5V6</accession>
<dbReference type="InterPro" id="IPR044304">
    <property type="entry name" value="NUBPL-like"/>
</dbReference>
<dbReference type="GO" id="GO:0005524">
    <property type="term" value="F:ATP binding"/>
    <property type="evidence" value="ECO:0007669"/>
    <property type="project" value="UniProtKB-KW"/>
</dbReference>
<dbReference type="PANTHER" id="PTHR42961">
    <property type="entry name" value="IRON-SULFUR PROTEIN NUBPL"/>
    <property type="match status" value="1"/>
</dbReference>